<dbReference type="EMBL" id="SRPR01000331">
    <property type="protein sequence ID" value="KAG5954495.1"/>
    <property type="molecule type" value="Genomic_DNA"/>
</dbReference>
<dbReference type="EMBL" id="SRPS01000002">
    <property type="protein sequence ID" value="KAG5978359.1"/>
    <property type="molecule type" value="Genomic_DNA"/>
</dbReference>
<evidence type="ECO:0000313" key="6">
    <source>
        <dbReference type="Proteomes" id="UP000784919"/>
    </source>
</evidence>
<proteinExistence type="predicted"/>
<keyword evidence="2" id="KW-1133">Transmembrane helix</keyword>
<reference evidence="4 5" key="1">
    <citation type="journal article" date="2020" name="bioRxiv">
        <title>Whole genome comparisons of ergot fungi reveals the divergence and evolution of species within the genus Claviceps are the result of varying mechanisms driving genome evolution and host range expansion.</title>
        <authorList>
            <person name="Wyka S.A."/>
            <person name="Mondo S.J."/>
            <person name="Liu M."/>
            <person name="Dettman J."/>
            <person name="Nalam V."/>
            <person name="Broders K.D."/>
        </authorList>
    </citation>
    <scope>NUCLEOTIDE SEQUENCE</scope>
    <source>
        <strain evidence="4">CCC 1102</strain>
        <strain evidence="3 5">LM583</strain>
    </source>
</reference>
<keyword evidence="2" id="KW-0812">Transmembrane</keyword>
<comment type="caution">
    <text evidence="4">The sequence shown here is derived from an EMBL/GenBank/DDBJ whole genome shotgun (WGS) entry which is preliminary data.</text>
</comment>
<gene>
    <name evidence="4" type="ORF">E4U56_002858</name>
    <name evidence="3" type="ORF">E4U57_004428</name>
</gene>
<evidence type="ECO:0000313" key="4">
    <source>
        <dbReference type="EMBL" id="KAG5978359.1"/>
    </source>
</evidence>
<dbReference type="Pfam" id="PF12400">
    <property type="entry name" value="STIMATE"/>
    <property type="match status" value="1"/>
</dbReference>
<evidence type="ECO:0000256" key="2">
    <source>
        <dbReference type="SAM" id="Phobius"/>
    </source>
</evidence>
<dbReference type="GO" id="GO:0016020">
    <property type="term" value="C:membrane"/>
    <property type="evidence" value="ECO:0007669"/>
    <property type="project" value="TreeGrafter"/>
</dbReference>
<feature type="transmembrane region" description="Helical" evidence="2">
    <location>
        <begin position="178"/>
        <end position="199"/>
    </location>
</feature>
<evidence type="ECO:0000313" key="5">
    <source>
        <dbReference type="Proteomes" id="UP000742024"/>
    </source>
</evidence>
<sequence length="390" mass="42940">MPTLLHLGNAQHVDTTRVIGIDLPYATNMPAEGMATILTTVSSTMAVAATATAASSPNSPHSNDNAPEGECQLVGSFALFVQATLGALALLSLVYKRYRERPQRPLKIWFFDVSKQVFGSGLVHVANIFMSMLTSGKFSIKLEPGNAATAATKIRSDSSYVPNPCSLYLLNLGIDTTFGIPILIILLKIITGIVAFTPLGKPSESIQSGHYGHPPNASWWLKQSVIYFCGLFGMKICVLLIFVLMPWISKVGDWALGWTEGNEKLQIAFVMMIFPLVMNGLQYYIIDSLIKEKEPYHERLASDESDDDRLAGYRTRLRAPDEDDDADDSGASDLDHDDHAARAKMLRTSVEEEYDPDVDGHAQTVTGGNGSRHEHLRRTRVLPQELFPKE</sequence>
<evidence type="ECO:0000256" key="1">
    <source>
        <dbReference type="SAM" id="MobiDB-lite"/>
    </source>
</evidence>
<dbReference type="AlphaFoldDB" id="A0A9P7N229"/>
<feature type="transmembrane region" description="Helical" evidence="2">
    <location>
        <begin position="73"/>
        <end position="95"/>
    </location>
</feature>
<dbReference type="Proteomes" id="UP000742024">
    <property type="component" value="Unassembled WGS sequence"/>
</dbReference>
<keyword evidence="5" id="KW-1185">Reference proteome</keyword>
<feature type="transmembrane region" description="Helical" evidence="2">
    <location>
        <begin position="267"/>
        <end position="286"/>
    </location>
</feature>
<feature type="compositionally biased region" description="Acidic residues" evidence="1">
    <location>
        <begin position="321"/>
        <end position="330"/>
    </location>
</feature>
<feature type="transmembrane region" description="Helical" evidence="2">
    <location>
        <begin position="225"/>
        <end position="247"/>
    </location>
</feature>
<feature type="transmembrane region" description="Helical" evidence="2">
    <location>
        <begin position="116"/>
        <end position="134"/>
    </location>
</feature>
<dbReference type="Proteomes" id="UP000784919">
    <property type="component" value="Unassembled WGS sequence"/>
</dbReference>
<dbReference type="OrthoDB" id="431202at2759"/>
<dbReference type="InterPro" id="IPR022127">
    <property type="entry name" value="STIMATE/YPL162C"/>
</dbReference>
<feature type="region of interest" description="Disordered" evidence="1">
    <location>
        <begin position="316"/>
        <end position="390"/>
    </location>
</feature>
<evidence type="ECO:0008006" key="7">
    <source>
        <dbReference type="Google" id="ProtNLM"/>
    </source>
</evidence>
<evidence type="ECO:0000313" key="3">
    <source>
        <dbReference type="EMBL" id="KAG5954495.1"/>
    </source>
</evidence>
<dbReference type="PANTHER" id="PTHR31735">
    <property type="entry name" value="VACUOLAR MEMBRANE PROTEIN YPL162C"/>
    <property type="match status" value="1"/>
</dbReference>
<keyword evidence="2" id="KW-0472">Membrane</keyword>
<name>A0A9P7N229_9HYPO</name>
<protein>
    <recommendedName>
        <fullName evidence="7">Vacuolar membrane protein</fullName>
    </recommendedName>
</protein>
<accession>A0A9P7N229</accession>
<dbReference type="PANTHER" id="PTHR31735:SF1">
    <property type="entry name" value="VACUOLAR MEMBRANE PROTEIN YPL162C"/>
    <property type="match status" value="1"/>
</dbReference>
<organism evidence="4 6">
    <name type="scientific">Claviceps arundinis</name>
    <dbReference type="NCBI Taxonomy" id="1623583"/>
    <lineage>
        <taxon>Eukaryota</taxon>
        <taxon>Fungi</taxon>
        <taxon>Dikarya</taxon>
        <taxon>Ascomycota</taxon>
        <taxon>Pezizomycotina</taxon>
        <taxon>Sordariomycetes</taxon>
        <taxon>Hypocreomycetidae</taxon>
        <taxon>Hypocreales</taxon>
        <taxon>Clavicipitaceae</taxon>
        <taxon>Claviceps</taxon>
    </lineage>
</organism>